<dbReference type="InterPro" id="IPR000595">
    <property type="entry name" value="cNMP-bd_dom"/>
</dbReference>
<keyword evidence="2" id="KW-0238">DNA-binding</keyword>
<dbReference type="PROSITE" id="PS00042">
    <property type="entry name" value="HTH_CRP_1"/>
    <property type="match status" value="1"/>
</dbReference>
<dbReference type="InterPro" id="IPR050397">
    <property type="entry name" value="Env_Response_Regulators"/>
</dbReference>
<sequence>MNLACETCPVRDRAACAVLNDGARDDLARSGRTRKLRRGDILFSRGEEDAACAMLVSGALKIATFDTEGNEHILALVHPSGFIGELFAPFATYDVVALTDSELCVFPRSEMLQALDENPKLAKALLRRTEEELRRSRKLLELSGRSSAIGRVASLIRGMADAASKTSCHMAQKFDLPLTRGEMANMLGLTIETVSRSLTRLEREGILRRNGVRGIELIDPAQLGLMG</sequence>
<feature type="domain" description="HTH crp-type" evidence="5">
    <location>
        <begin position="146"/>
        <end position="221"/>
    </location>
</feature>
<dbReference type="InterPro" id="IPR012318">
    <property type="entry name" value="HTH_CRP"/>
</dbReference>
<dbReference type="AlphaFoldDB" id="A0A844ZJH4"/>
<dbReference type="InterPro" id="IPR036388">
    <property type="entry name" value="WH-like_DNA-bd_sf"/>
</dbReference>
<dbReference type="PANTHER" id="PTHR24567">
    <property type="entry name" value="CRP FAMILY TRANSCRIPTIONAL REGULATORY PROTEIN"/>
    <property type="match status" value="1"/>
</dbReference>
<dbReference type="PROSITE" id="PS51063">
    <property type="entry name" value="HTH_CRP_2"/>
    <property type="match status" value="1"/>
</dbReference>
<dbReference type="Pfam" id="PF00027">
    <property type="entry name" value="cNMP_binding"/>
    <property type="match status" value="1"/>
</dbReference>
<dbReference type="PROSITE" id="PS50042">
    <property type="entry name" value="CNMP_BINDING_3"/>
    <property type="match status" value="1"/>
</dbReference>
<keyword evidence="7" id="KW-1185">Reference proteome</keyword>
<dbReference type="EMBL" id="WTYY01000002">
    <property type="protein sequence ID" value="MXO87928.1"/>
    <property type="molecule type" value="Genomic_DNA"/>
</dbReference>
<dbReference type="Proteomes" id="UP000435243">
    <property type="component" value="Unassembled WGS sequence"/>
</dbReference>
<accession>A0A844ZJH4</accession>
<keyword evidence="1" id="KW-0805">Transcription regulation</keyword>
<dbReference type="OrthoDB" id="667966at2"/>
<evidence type="ECO:0000256" key="3">
    <source>
        <dbReference type="ARBA" id="ARBA00023163"/>
    </source>
</evidence>
<dbReference type="InterPro" id="IPR036390">
    <property type="entry name" value="WH_DNA-bd_sf"/>
</dbReference>
<dbReference type="InterPro" id="IPR014710">
    <property type="entry name" value="RmlC-like_jellyroll"/>
</dbReference>
<evidence type="ECO:0000313" key="6">
    <source>
        <dbReference type="EMBL" id="MXO87928.1"/>
    </source>
</evidence>
<keyword evidence="3" id="KW-0804">Transcription</keyword>
<reference evidence="6 7" key="1">
    <citation type="submission" date="2019-12" db="EMBL/GenBank/DDBJ databases">
        <title>Genomic-based taxomic classification of the family Erythrobacteraceae.</title>
        <authorList>
            <person name="Xu L."/>
        </authorList>
    </citation>
    <scope>NUCLEOTIDE SEQUENCE [LARGE SCALE GENOMIC DNA]</scope>
    <source>
        <strain evidence="6 7">JCM 16339</strain>
    </source>
</reference>
<dbReference type="Pfam" id="PF13545">
    <property type="entry name" value="HTH_Crp_2"/>
    <property type="match status" value="1"/>
</dbReference>
<dbReference type="Gene3D" id="2.60.120.10">
    <property type="entry name" value="Jelly Rolls"/>
    <property type="match status" value="1"/>
</dbReference>
<comment type="caution">
    <text evidence="6">The sequence shown here is derived from an EMBL/GenBank/DDBJ whole genome shotgun (WGS) entry which is preliminary data.</text>
</comment>
<dbReference type="InterPro" id="IPR018490">
    <property type="entry name" value="cNMP-bd_dom_sf"/>
</dbReference>
<evidence type="ECO:0000259" key="4">
    <source>
        <dbReference type="PROSITE" id="PS50042"/>
    </source>
</evidence>
<dbReference type="Gene3D" id="1.10.10.10">
    <property type="entry name" value="Winged helix-like DNA-binding domain superfamily/Winged helix DNA-binding domain"/>
    <property type="match status" value="1"/>
</dbReference>
<dbReference type="InterPro" id="IPR018335">
    <property type="entry name" value="Tscrpt_reg_HTH_Crp-type_CS"/>
</dbReference>
<gene>
    <name evidence="6" type="ORF">GRI32_04150</name>
</gene>
<evidence type="ECO:0000256" key="1">
    <source>
        <dbReference type="ARBA" id="ARBA00023015"/>
    </source>
</evidence>
<dbReference type="SMART" id="SM00419">
    <property type="entry name" value="HTH_CRP"/>
    <property type="match status" value="1"/>
</dbReference>
<evidence type="ECO:0000313" key="7">
    <source>
        <dbReference type="Proteomes" id="UP000435243"/>
    </source>
</evidence>
<dbReference type="SUPFAM" id="SSF51206">
    <property type="entry name" value="cAMP-binding domain-like"/>
    <property type="match status" value="1"/>
</dbReference>
<dbReference type="SMART" id="SM00100">
    <property type="entry name" value="cNMP"/>
    <property type="match status" value="1"/>
</dbReference>
<evidence type="ECO:0000259" key="5">
    <source>
        <dbReference type="PROSITE" id="PS51063"/>
    </source>
</evidence>
<proteinExistence type="predicted"/>
<dbReference type="GO" id="GO:0003677">
    <property type="term" value="F:DNA binding"/>
    <property type="evidence" value="ECO:0007669"/>
    <property type="project" value="UniProtKB-KW"/>
</dbReference>
<dbReference type="CDD" id="cd00038">
    <property type="entry name" value="CAP_ED"/>
    <property type="match status" value="1"/>
</dbReference>
<feature type="domain" description="Cyclic nucleotide-binding" evidence="4">
    <location>
        <begin position="19"/>
        <end position="86"/>
    </location>
</feature>
<name>A0A844ZJH4_9SPHN</name>
<protein>
    <submittedName>
        <fullName evidence="6">Helix-turn-helix domain-containing protein</fullName>
    </submittedName>
</protein>
<organism evidence="6 7">
    <name type="scientific">Alteraurantiacibacter aestuarii</name>
    <dbReference type="NCBI Taxonomy" id="650004"/>
    <lineage>
        <taxon>Bacteria</taxon>
        <taxon>Pseudomonadati</taxon>
        <taxon>Pseudomonadota</taxon>
        <taxon>Alphaproteobacteria</taxon>
        <taxon>Sphingomonadales</taxon>
        <taxon>Erythrobacteraceae</taxon>
        <taxon>Alteraurantiacibacter</taxon>
    </lineage>
</organism>
<dbReference type="PANTHER" id="PTHR24567:SF26">
    <property type="entry name" value="REGULATORY PROTEIN YEIL"/>
    <property type="match status" value="1"/>
</dbReference>
<dbReference type="SUPFAM" id="SSF46785">
    <property type="entry name" value="Winged helix' DNA-binding domain"/>
    <property type="match status" value="1"/>
</dbReference>
<evidence type="ECO:0000256" key="2">
    <source>
        <dbReference type="ARBA" id="ARBA00023125"/>
    </source>
</evidence>
<dbReference type="PRINTS" id="PR00034">
    <property type="entry name" value="HTHCRP"/>
</dbReference>
<dbReference type="RefSeq" id="WP_160589870.1">
    <property type="nucleotide sequence ID" value="NZ_BAAAFP010000002.1"/>
</dbReference>
<dbReference type="GO" id="GO:0003700">
    <property type="term" value="F:DNA-binding transcription factor activity"/>
    <property type="evidence" value="ECO:0007669"/>
    <property type="project" value="InterPro"/>
</dbReference>
<dbReference type="CDD" id="cd00092">
    <property type="entry name" value="HTH_CRP"/>
    <property type="match status" value="1"/>
</dbReference>
<dbReference type="GO" id="GO:0005829">
    <property type="term" value="C:cytosol"/>
    <property type="evidence" value="ECO:0007669"/>
    <property type="project" value="TreeGrafter"/>
</dbReference>